<reference evidence="7 8" key="1">
    <citation type="submission" date="2021-05" db="EMBL/GenBank/DDBJ databases">
        <title>Genetic and Functional Diversity in Clade A Lucinid endosymbionts from the Bahamas.</title>
        <authorList>
            <person name="Giani N.M."/>
            <person name="Engel A.S."/>
            <person name="Campbell B.J."/>
        </authorList>
    </citation>
    <scope>NUCLEOTIDE SEQUENCE [LARGE SCALE GENOMIC DNA]</scope>
    <source>
        <strain evidence="7">LUC16012Gg_MoonRockCtena</strain>
    </source>
</reference>
<evidence type="ECO:0000259" key="5">
    <source>
        <dbReference type="PROSITE" id="PS50043"/>
    </source>
</evidence>
<dbReference type="FunFam" id="1.10.10.10:FF:000153">
    <property type="entry name" value="LuxR family transcriptional regulator"/>
    <property type="match status" value="1"/>
</dbReference>
<keyword evidence="3" id="KW-0804">Transcription</keyword>
<dbReference type="SUPFAM" id="SSF52172">
    <property type="entry name" value="CheY-like"/>
    <property type="match status" value="1"/>
</dbReference>
<comment type="caution">
    <text evidence="7">The sequence shown here is derived from an EMBL/GenBank/DDBJ whole genome shotgun (WGS) entry which is preliminary data.</text>
</comment>
<proteinExistence type="predicted"/>
<dbReference type="InterPro" id="IPR001789">
    <property type="entry name" value="Sig_transdc_resp-reg_receiver"/>
</dbReference>
<keyword evidence="1" id="KW-0805">Transcription regulation</keyword>
<evidence type="ECO:0000256" key="2">
    <source>
        <dbReference type="ARBA" id="ARBA00023125"/>
    </source>
</evidence>
<sequence>MVEQQTYTVLTIDDHPLFRKGVSDLIDMDETLELVGEAANGPDGLVVAKQFNPDLILLDINMKGMNGLDTLKAIRKNEIDSRVLMLTVSDNEEDVLTALRLGADGYLLKDMEPEDILKSIRMAVNGALVISDHLTQLLAKALRDDGKLAQKDPISSLTTREREILQCIAQGQSNKQIANVLQISEGTVKVHVKHLLKKLNLHSRTEAAVWALNEGVTALRNSQ</sequence>
<accession>A0A944MBK1</accession>
<dbReference type="GO" id="GO:0006355">
    <property type="term" value="P:regulation of DNA-templated transcription"/>
    <property type="evidence" value="ECO:0007669"/>
    <property type="project" value="InterPro"/>
</dbReference>
<dbReference type="PROSITE" id="PS50110">
    <property type="entry name" value="RESPONSE_REGULATORY"/>
    <property type="match status" value="1"/>
</dbReference>
<organism evidence="7 8">
    <name type="scientific">Candidatus Thiodiazotropha taylori</name>
    <dbReference type="NCBI Taxonomy" id="2792791"/>
    <lineage>
        <taxon>Bacteria</taxon>
        <taxon>Pseudomonadati</taxon>
        <taxon>Pseudomonadota</taxon>
        <taxon>Gammaproteobacteria</taxon>
        <taxon>Chromatiales</taxon>
        <taxon>Sedimenticolaceae</taxon>
        <taxon>Candidatus Thiodiazotropha</taxon>
    </lineage>
</organism>
<dbReference type="InterPro" id="IPR039420">
    <property type="entry name" value="WalR-like"/>
</dbReference>
<keyword evidence="4" id="KW-0597">Phosphoprotein</keyword>
<dbReference type="SMART" id="SM00421">
    <property type="entry name" value="HTH_LUXR"/>
    <property type="match status" value="1"/>
</dbReference>
<dbReference type="PRINTS" id="PR00038">
    <property type="entry name" value="HTHLUXR"/>
</dbReference>
<evidence type="ECO:0000259" key="6">
    <source>
        <dbReference type="PROSITE" id="PS50110"/>
    </source>
</evidence>
<evidence type="ECO:0000256" key="1">
    <source>
        <dbReference type="ARBA" id="ARBA00023015"/>
    </source>
</evidence>
<feature type="domain" description="Response regulatory" evidence="6">
    <location>
        <begin position="8"/>
        <end position="124"/>
    </location>
</feature>
<dbReference type="GO" id="GO:0003677">
    <property type="term" value="F:DNA binding"/>
    <property type="evidence" value="ECO:0007669"/>
    <property type="project" value="UniProtKB-KW"/>
</dbReference>
<dbReference type="SUPFAM" id="SSF46894">
    <property type="entry name" value="C-terminal effector domain of the bipartite response regulators"/>
    <property type="match status" value="1"/>
</dbReference>
<dbReference type="PANTHER" id="PTHR43214:SF38">
    <property type="entry name" value="NITRATE_NITRITE RESPONSE REGULATOR PROTEIN NARL"/>
    <property type="match status" value="1"/>
</dbReference>
<dbReference type="Gene3D" id="3.40.50.2300">
    <property type="match status" value="1"/>
</dbReference>
<evidence type="ECO:0000256" key="3">
    <source>
        <dbReference type="ARBA" id="ARBA00023163"/>
    </source>
</evidence>
<dbReference type="NCBIfam" id="NF007935">
    <property type="entry name" value="PRK10651.1"/>
    <property type="match status" value="1"/>
</dbReference>
<protein>
    <submittedName>
        <fullName evidence="7">Two-component system response regulator NarL</fullName>
    </submittedName>
</protein>
<dbReference type="Pfam" id="PF00196">
    <property type="entry name" value="GerE"/>
    <property type="match status" value="1"/>
</dbReference>
<dbReference type="PROSITE" id="PS50043">
    <property type="entry name" value="HTH_LUXR_2"/>
    <property type="match status" value="1"/>
</dbReference>
<dbReference type="InterPro" id="IPR000792">
    <property type="entry name" value="Tscrpt_reg_LuxR_C"/>
</dbReference>
<name>A0A944MBK1_9GAMM</name>
<evidence type="ECO:0000313" key="8">
    <source>
        <dbReference type="Proteomes" id="UP000770889"/>
    </source>
</evidence>
<evidence type="ECO:0000256" key="4">
    <source>
        <dbReference type="PROSITE-ProRule" id="PRU00169"/>
    </source>
</evidence>
<dbReference type="PANTHER" id="PTHR43214">
    <property type="entry name" value="TWO-COMPONENT RESPONSE REGULATOR"/>
    <property type="match status" value="1"/>
</dbReference>
<evidence type="ECO:0000313" key="7">
    <source>
        <dbReference type="EMBL" id="MBT2988407.1"/>
    </source>
</evidence>
<dbReference type="PROSITE" id="PS00622">
    <property type="entry name" value="HTH_LUXR_1"/>
    <property type="match status" value="1"/>
</dbReference>
<dbReference type="Pfam" id="PF00072">
    <property type="entry name" value="Response_reg"/>
    <property type="match status" value="1"/>
</dbReference>
<feature type="modified residue" description="4-aspartylphosphate" evidence="4">
    <location>
        <position position="59"/>
    </location>
</feature>
<dbReference type="InterPro" id="IPR011006">
    <property type="entry name" value="CheY-like_superfamily"/>
</dbReference>
<dbReference type="SMART" id="SM00448">
    <property type="entry name" value="REC"/>
    <property type="match status" value="1"/>
</dbReference>
<dbReference type="AlphaFoldDB" id="A0A944MBK1"/>
<keyword evidence="2" id="KW-0238">DNA-binding</keyword>
<dbReference type="CDD" id="cd06170">
    <property type="entry name" value="LuxR_C_like"/>
    <property type="match status" value="1"/>
</dbReference>
<dbReference type="Proteomes" id="UP000770889">
    <property type="component" value="Unassembled WGS sequence"/>
</dbReference>
<feature type="domain" description="HTH luxR-type" evidence="5">
    <location>
        <begin position="150"/>
        <end position="215"/>
    </location>
</feature>
<dbReference type="GO" id="GO:0000160">
    <property type="term" value="P:phosphorelay signal transduction system"/>
    <property type="evidence" value="ECO:0007669"/>
    <property type="project" value="InterPro"/>
</dbReference>
<dbReference type="EMBL" id="JAHHGM010000004">
    <property type="protein sequence ID" value="MBT2988407.1"/>
    <property type="molecule type" value="Genomic_DNA"/>
</dbReference>
<dbReference type="InterPro" id="IPR016032">
    <property type="entry name" value="Sig_transdc_resp-reg_C-effctor"/>
</dbReference>
<gene>
    <name evidence="7" type="primary">narL</name>
    <name evidence="7" type="ORF">KME65_05540</name>
</gene>